<dbReference type="GO" id="GO:0003676">
    <property type="term" value="F:nucleic acid binding"/>
    <property type="evidence" value="ECO:0007669"/>
    <property type="project" value="InterPro"/>
</dbReference>
<keyword evidence="3" id="KW-1185">Reference proteome</keyword>
<reference evidence="2" key="2">
    <citation type="submission" date="2018-10" db="UniProtKB">
        <authorList>
            <consortium name="EnsemblPlants"/>
        </authorList>
    </citation>
    <scope>IDENTIFICATION</scope>
</reference>
<dbReference type="PANTHER" id="PTHR47074">
    <property type="entry name" value="BNAC02G40300D PROTEIN"/>
    <property type="match status" value="1"/>
</dbReference>
<dbReference type="InterPro" id="IPR002156">
    <property type="entry name" value="RNaseH_domain"/>
</dbReference>
<dbReference type="Gramene" id="TraesCS1A02G205500.1">
    <property type="protein sequence ID" value="TraesCS1A02G205500.1.cds1"/>
    <property type="gene ID" value="TraesCS1A02G205500"/>
</dbReference>
<dbReference type="OrthoDB" id="694800at2759"/>
<organism evidence="2">
    <name type="scientific">Triticum aestivum</name>
    <name type="common">Wheat</name>
    <dbReference type="NCBI Taxonomy" id="4565"/>
    <lineage>
        <taxon>Eukaryota</taxon>
        <taxon>Viridiplantae</taxon>
        <taxon>Streptophyta</taxon>
        <taxon>Embryophyta</taxon>
        <taxon>Tracheophyta</taxon>
        <taxon>Spermatophyta</taxon>
        <taxon>Magnoliopsida</taxon>
        <taxon>Liliopsida</taxon>
        <taxon>Poales</taxon>
        <taxon>Poaceae</taxon>
        <taxon>BOP clade</taxon>
        <taxon>Pooideae</taxon>
        <taxon>Triticodae</taxon>
        <taxon>Triticeae</taxon>
        <taxon>Triticinae</taxon>
        <taxon>Triticum</taxon>
    </lineage>
</organism>
<evidence type="ECO:0000313" key="3">
    <source>
        <dbReference type="Proteomes" id="UP000019116"/>
    </source>
</evidence>
<dbReference type="Pfam" id="PF13456">
    <property type="entry name" value="RVT_3"/>
    <property type="match status" value="1"/>
</dbReference>
<evidence type="ECO:0000259" key="1">
    <source>
        <dbReference type="Pfam" id="PF13456"/>
    </source>
</evidence>
<dbReference type="InterPro" id="IPR052929">
    <property type="entry name" value="RNase_H-like_EbsB-rel"/>
</dbReference>
<name>A0A3B5Y027_WHEAT</name>
<dbReference type="CDD" id="cd06222">
    <property type="entry name" value="RNase_H_like"/>
    <property type="match status" value="1"/>
</dbReference>
<dbReference type="GO" id="GO:0004523">
    <property type="term" value="F:RNA-DNA hybrid ribonuclease activity"/>
    <property type="evidence" value="ECO:0007669"/>
    <property type="project" value="InterPro"/>
</dbReference>
<dbReference type="InterPro" id="IPR044730">
    <property type="entry name" value="RNase_H-like_dom_plant"/>
</dbReference>
<dbReference type="Gramene" id="TraesCS1A03G0546200.1">
    <property type="protein sequence ID" value="TraesCS1A03G0546200.1.CDS1"/>
    <property type="gene ID" value="TraesCS1A03G0546200"/>
</dbReference>
<dbReference type="EnsemblPlants" id="TraesCS1A02G205500.1">
    <property type="protein sequence ID" value="TraesCS1A02G205500.1.cds1"/>
    <property type="gene ID" value="TraesCS1A02G205500"/>
</dbReference>
<dbReference type="STRING" id="4565.A0A3B5Y027"/>
<protein>
    <recommendedName>
        <fullName evidence="1">RNase H type-1 domain-containing protein</fullName>
    </recommendedName>
</protein>
<evidence type="ECO:0000313" key="2">
    <source>
        <dbReference type="EnsemblPlants" id="TraesCS1A02G205500.1.cds1"/>
    </source>
</evidence>
<feature type="domain" description="RNase H type-1" evidence="1">
    <location>
        <begin position="5"/>
        <end position="97"/>
    </location>
</feature>
<dbReference type="Proteomes" id="UP000019116">
    <property type="component" value="Chromosome 1A"/>
</dbReference>
<accession>A0A3B5Y027</accession>
<dbReference type="PANTHER" id="PTHR47074:SF47">
    <property type="entry name" value="RNASE H TYPE-1 DOMAIN-CONTAINING PROTEIN"/>
    <property type="match status" value="1"/>
</dbReference>
<proteinExistence type="predicted"/>
<reference evidence="2" key="1">
    <citation type="submission" date="2018-08" db="EMBL/GenBank/DDBJ databases">
        <authorList>
            <person name="Rossello M."/>
        </authorList>
    </citation>
    <scope>NUCLEOTIDE SEQUENCE [LARGE SCALE GENOMIC DNA]</scope>
    <source>
        <strain evidence="2">cv. Chinese Spring</strain>
    </source>
</reference>
<dbReference type="AlphaFoldDB" id="A0A3B5Y027"/>
<sequence length="128" mass="14397">MFIVSGNWRIDYCADVLATEVTTLKFGLLLAQKAGCNRLVVNSGNMEMIDTMRNGGHSAGAAAAIFDDFYFLSCDFPLIRFEHCNREANKMAHEISRLAKKFASRVSFEEPMNDIVSFLMGDVRIIYN</sequence>